<feature type="transmembrane region" description="Helical" evidence="7">
    <location>
        <begin position="38"/>
        <end position="58"/>
    </location>
</feature>
<evidence type="ECO:0000313" key="8">
    <source>
        <dbReference type="EMBL" id="MBR7830352.1"/>
    </source>
</evidence>
<evidence type="ECO:0000256" key="4">
    <source>
        <dbReference type="ARBA" id="ARBA00022989"/>
    </source>
</evidence>
<name>A0A941ILU2_9ACTN</name>
<feature type="transmembrane region" description="Helical" evidence="7">
    <location>
        <begin position="70"/>
        <end position="89"/>
    </location>
</feature>
<feature type="transmembrane region" description="Helical" evidence="7">
    <location>
        <begin position="118"/>
        <end position="142"/>
    </location>
</feature>
<dbReference type="GO" id="GO:0033573">
    <property type="term" value="C:high-affinity iron permease complex"/>
    <property type="evidence" value="ECO:0007669"/>
    <property type="project" value="InterPro"/>
</dbReference>
<feature type="transmembrane region" description="Helical" evidence="7">
    <location>
        <begin position="6"/>
        <end position="26"/>
    </location>
</feature>
<feature type="transmembrane region" description="Helical" evidence="7">
    <location>
        <begin position="179"/>
        <end position="199"/>
    </location>
</feature>
<feature type="compositionally biased region" description="Low complexity" evidence="6">
    <location>
        <begin position="270"/>
        <end position="292"/>
    </location>
</feature>
<comment type="subcellular location">
    <subcellularLocation>
        <location evidence="1">Membrane</location>
        <topology evidence="1">Multi-pass membrane protein</topology>
    </subcellularLocation>
</comment>
<organism evidence="8 9">
    <name type="scientific">Actinospica acidithermotolerans</name>
    <dbReference type="NCBI Taxonomy" id="2828514"/>
    <lineage>
        <taxon>Bacteria</taxon>
        <taxon>Bacillati</taxon>
        <taxon>Actinomycetota</taxon>
        <taxon>Actinomycetes</taxon>
        <taxon>Catenulisporales</taxon>
        <taxon>Actinospicaceae</taxon>
        <taxon>Actinospica</taxon>
    </lineage>
</organism>
<evidence type="ECO:0000256" key="3">
    <source>
        <dbReference type="ARBA" id="ARBA00022692"/>
    </source>
</evidence>
<sequence length="301" mass="32112">MVATLVIFLREGIEASMIVAILLAYLNRIGARQHFRDVFVGVGAALLLAAGGGGLAYYTVTSYDGSRPQAIFETFTYLLAAAVLTYMTFWMRNHARDLSGELRARTDAALDRGARTGIALLAFQAVGREGLETVVFTLAIIFSTSTQGALLGAAIGLAISLVIAFFIYRLGHRLNLNRFFRIVGALLMIFAAGLLADAVENLQQLGWLPILNTPLWHSSALLSEDSAFGDIAHSFFGYSDAPTAAQVIVYVLYLATALAFFLRSRKATTPSKPHSAQSSSPAPSAKPGSSSARLSGATDQG</sequence>
<comment type="caution">
    <text evidence="8">The sequence shown here is derived from an EMBL/GenBank/DDBJ whole genome shotgun (WGS) entry which is preliminary data.</text>
</comment>
<dbReference type="Proteomes" id="UP000676325">
    <property type="component" value="Unassembled WGS sequence"/>
</dbReference>
<keyword evidence="4 7" id="KW-1133">Transmembrane helix</keyword>
<dbReference type="AlphaFoldDB" id="A0A941ILU2"/>
<dbReference type="PANTHER" id="PTHR31632">
    <property type="entry name" value="IRON TRANSPORTER FTH1"/>
    <property type="match status" value="1"/>
</dbReference>
<dbReference type="EMBL" id="JAGSOH010000127">
    <property type="protein sequence ID" value="MBR7830352.1"/>
    <property type="molecule type" value="Genomic_DNA"/>
</dbReference>
<accession>A0A941ILU2</accession>
<keyword evidence="5 7" id="KW-0472">Membrane</keyword>
<evidence type="ECO:0000256" key="7">
    <source>
        <dbReference type="SAM" id="Phobius"/>
    </source>
</evidence>
<protein>
    <submittedName>
        <fullName evidence="8">FTR1 family protein</fullName>
    </submittedName>
</protein>
<evidence type="ECO:0000256" key="5">
    <source>
        <dbReference type="ARBA" id="ARBA00023136"/>
    </source>
</evidence>
<feature type="transmembrane region" description="Helical" evidence="7">
    <location>
        <begin position="148"/>
        <end position="167"/>
    </location>
</feature>
<dbReference type="GO" id="GO:0015093">
    <property type="term" value="F:ferrous iron transmembrane transporter activity"/>
    <property type="evidence" value="ECO:0007669"/>
    <property type="project" value="TreeGrafter"/>
</dbReference>
<reference evidence="8" key="1">
    <citation type="submission" date="2021-04" db="EMBL/GenBank/DDBJ databases">
        <title>Genome based classification of Actinospica acidithermotolerans sp. nov., an actinobacterium isolated from an Indonesian hot spring.</title>
        <authorList>
            <person name="Kusuma A.B."/>
            <person name="Putra K.E."/>
            <person name="Nafisah S."/>
            <person name="Loh J."/>
            <person name="Nouioui I."/>
            <person name="Goodfellow M."/>
        </authorList>
    </citation>
    <scope>NUCLEOTIDE SEQUENCE</scope>
    <source>
        <strain evidence="8">MGRD01-02</strain>
    </source>
</reference>
<evidence type="ECO:0000256" key="6">
    <source>
        <dbReference type="SAM" id="MobiDB-lite"/>
    </source>
</evidence>
<keyword evidence="3 7" id="KW-0812">Transmembrane</keyword>
<proteinExistence type="inferred from homology"/>
<feature type="region of interest" description="Disordered" evidence="6">
    <location>
        <begin position="268"/>
        <end position="301"/>
    </location>
</feature>
<dbReference type="PANTHER" id="PTHR31632:SF2">
    <property type="entry name" value="PLASMA MEMBRANE IRON PERMEASE"/>
    <property type="match status" value="1"/>
</dbReference>
<evidence type="ECO:0000313" key="9">
    <source>
        <dbReference type="Proteomes" id="UP000676325"/>
    </source>
</evidence>
<feature type="transmembrane region" description="Helical" evidence="7">
    <location>
        <begin position="243"/>
        <end position="262"/>
    </location>
</feature>
<keyword evidence="9" id="KW-1185">Reference proteome</keyword>
<dbReference type="InterPro" id="IPR004923">
    <property type="entry name" value="FTR1/Fip1/EfeU"/>
</dbReference>
<dbReference type="RefSeq" id="WP_212521479.1">
    <property type="nucleotide sequence ID" value="NZ_JAGSOH010000127.1"/>
</dbReference>
<evidence type="ECO:0000256" key="2">
    <source>
        <dbReference type="ARBA" id="ARBA00008333"/>
    </source>
</evidence>
<dbReference type="Pfam" id="PF03239">
    <property type="entry name" value="FTR1"/>
    <property type="match status" value="1"/>
</dbReference>
<comment type="similarity">
    <text evidence="2">Belongs to the oxidase-dependent Fe transporter (OFeT) (TC 9.A.10.1) family.</text>
</comment>
<gene>
    <name evidence="8" type="ORF">KDK95_28880</name>
</gene>
<evidence type="ECO:0000256" key="1">
    <source>
        <dbReference type="ARBA" id="ARBA00004141"/>
    </source>
</evidence>